<keyword evidence="5" id="KW-1185">Reference proteome</keyword>
<dbReference type="GO" id="GO:0016758">
    <property type="term" value="F:hexosyltransferase activity"/>
    <property type="evidence" value="ECO:0007669"/>
    <property type="project" value="UniProtKB-ARBA"/>
</dbReference>
<evidence type="ECO:0000313" key="5">
    <source>
        <dbReference type="Proteomes" id="UP000237771"/>
    </source>
</evidence>
<organism evidence="3 4">
    <name type="scientific">Flavobacterium granuli</name>
    <dbReference type="NCBI Taxonomy" id="280093"/>
    <lineage>
        <taxon>Bacteria</taxon>
        <taxon>Pseudomonadati</taxon>
        <taxon>Bacteroidota</taxon>
        <taxon>Flavobacteriia</taxon>
        <taxon>Flavobacteriales</taxon>
        <taxon>Flavobacteriaceae</taxon>
        <taxon>Flavobacterium</taxon>
    </lineage>
</organism>
<evidence type="ECO:0000313" key="3">
    <source>
        <dbReference type="EMBL" id="SHH14332.1"/>
    </source>
</evidence>
<dbReference type="AlphaFoldDB" id="A0A1M5QJQ6"/>
<dbReference type="Gene3D" id="3.90.550.10">
    <property type="entry name" value="Spore Coat Polysaccharide Biosynthesis Protein SpsA, Chain A"/>
    <property type="match status" value="1"/>
</dbReference>
<dbReference type="Proteomes" id="UP000184384">
    <property type="component" value="Unassembled WGS sequence"/>
</dbReference>
<dbReference type="PANTHER" id="PTHR22916:SF3">
    <property type="entry name" value="UDP-GLCNAC:BETAGAL BETA-1,3-N-ACETYLGLUCOSAMINYLTRANSFERASE-LIKE PROTEIN 1"/>
    <property type="match status" value="1"/>
</dbReference>
<reference evidence="2 5" key="3">
    <citation type="submission" date="2018-03" db="EMBL/GenBank/DDBJ databases">
        <title>Genomic Encyclopedia of Archaeal and Bacterial Type Strains, Phase II (KMG-II): from individual species to whole genera.</title>
        <authorList>
            <person name="Goeker M."/>
        </authorList>
    </citation>
    <scope>NUCLEOTIDE SEQUENCE [LARGE SCALE GENOMIC DNA]</scope>
    <source>
        <strain evidence="2 5">DSM 17797</strain>
    </source>
</reference>
<evidence type="ECO:0000259" key="1">
    <source>
        <dbReference type="Pfam" id="PF00535"/>
    </source>
</evidence>
<reference evidence="3" key="2">
    <citation type="submission" date="2016-11" db="EMBL/GenBank/DDBJ databases">
        <authorList>
            <person name="Jaros S."/>
            <person name="Januszkiewicz K."/>
            <person name="Wedrychowicz H."/>
        </authorList>
    </citation>
    <scope>NUCLEOTIDE SEQUENCE [LARGE SCALE GENOMIC DNA]</scope>
    <source>
        <strain evidence="3">DSM 19729</strain>
    </source>
</reference>
<keyword evidence="3" id="KW-0808">Transferase</keyword>
<name>A0A1M5QJQ6_9FLAO</name>
<evidence type="ECO:0000313" key="2">
    <source>
        <dbReference type="EMBL" id="PRZ20086.1"/>
    </source>
</evidence>
<dbReference type="PANTHER" id="PTHR22916">
    <property type="entry name" value="GLYCOSYLTRANSFERASE"/>
    <property type="match status" value="1"/>
</dbReference>
<protein>
    <submittedName>
        <fullName evidence="3">Glycosyl transferase family 2</fullName>
    </submittedName>
</protein>
<gene>
    <name evidence="2" type="ORF">BC624_11346</name>
    <name evidence="3" type="ORF">SAMN05443373_10829</name>
</gene>
<dbReference type="EMBL" id="PVUB01000013">
    <property type="protein sequence ID" value="PRZ20086.1"/>
    <property type="molecule type" value="Genomic_DNA"/>
</dbReference>
<feature type="domain" description="Glycosyltransferase 2-like" evidence="1">
    <location>
        <begin position="1"/>
        <end position="165"/>
    </location>
</feature>
<dbReference type="STRING" id="280093.SAMN05443373_10829"/>
<dbReference type="SUPFAM" id="SSF53448">
    <property type="entry name" value="Nucleotide-diphospho-sugar transferases"/>
    <property type="match status" value="1"/>
</dbReference>
<accession>A0A1M5QJQ6</accession>
<dbReference type="InterPro" id="IPR001173">
    <property type="entry name" value="Glyco_trans_2-like"/>
</dbReference>
<dbReference type="EMBL" id="FQWO01000008">
    <property type="protein sequence ID" value="SHH14332.1"/>
    <property type="molecule type" value="Genomic_DNA"/>
</dbReference>
<dbReference type="InterPro" id="IPR029044">
    <property type="entry name" value="Nucleotide-diphossugar_trans"/>
</dbReference>
<proteinExistence type="predicted"/>
<dbReference type="Proteomes" id="UP000237771">
    <property type="component" value="Unassembled WGS sequence"/>
</dbReference>
<reference evidence="4" key="1">
    <citation type="submission" date="2016-11" db="EMBL/GenBank/DDBJ databases">
        <authorList>
            <person name="Varghese N."/>
            <person name="Submissions S."/>
        </authorList>
    </citation>
    <scope>NUCLEOTIDE SEQUENCE [LARGE SCALE GENOMIC DNA]</scope>
    <source>
        <strain evidence="4">DSM 19729</strain>
    </source>
</reference>
<dbReference type="Pfam" id="PF00535">
    <property type="entry name" value="Glycos_transf_2"/>
    <property type="match status" value="1"/>
</dbReference>
<evidence type="ECO:0000313" key="4">
    <source>
        <dbReference type="Proteomes" id="UP000184384"/>
    </source>
</evidence>
<sequence>MITYNHEKFIAEAINGVLMQECDFEIELIIANDCSPDQTDEVIQNILENHPRASWIKYIKQEKNIGIMPNFIFSLNQCKGDFVAMCEGDDYWITKDKLQKQVDILESNNNVGLVYTNVKHFKQSTGELIEIIPRYAKERTEVIPLMLKSKFIEFPTTVFRKTVLDKVIGIIKNELENGVIGDTRILLETAQNSEIYFLNEITTVYRILEGSASHPTDIDKYIFALKDTYLCRKTFVERNSLDTKWLSDSVCNMNRGLINSAFVSKKYSDTIKLLKNVLIVEVFKYCSWNVFRRKMKIDILIKLLLSLFGIGFLRQKLR</sequence>